<evidence type="ECO:0008006" key="3">
    <source>
        <dbReference type="Google" id="ProtNLM"/>
    </source>
</evidence>
<gene>
    <name evidence="1" type="ORF">CIL03_03535</name>
</gene>
<dbReference type="AlphaFoldDB" id="A0A265NDW8"/>
<comment type="caution">
    <text evidence="1">The sequence shown here is derived from an EMBL/GenBank/DDBJ whole genome shotgun (WGS) entry which is preliminary data.</text>
</comment>
<accession>A0A265NDW8</accession>
<dbReference type="Gene3D" id="3.30.310.250">
    <property type="entry name" value="Sporulation inhibitor of replication protein SirA"/>
    <property type="match status" value="1"/>
</dbReference>
<reference evidence="1 2" key="1">
    <citation type="submission" date="2017-08" db="EMBL/GenBank/DDBJ databases">
        <title>Virgibacillus indicus sp. nov. and Virgibacillus profoundi sp. nov, two moderately halophilic bacteria isolated from marine sediment by using the Microfluidic Streak Plate.</title>
        <authorList>
            <person name="Xu B."/>
            <person name="Hu B."/>
            <person name="Wang J."/>
            <person name="Zhu Y."/>
            <person name="Huang L."/>
            <person name="Du W."/>
            <person name="Huang Y."/>
        </authorList>
    </citation>
    <scope>NUCLEOTIDE SEQUENCE [LARGE SCALE GENOMIC DNA]</scope>
    <source>
        <strain evidence="1 2">IO3-P2-C2</strain>
    </source>
</reference>
<dbReference type="InterPro" id="IPR038449">
    <property type="entry name" value="SirA_sf"/>
</dbReference>
<evidence type="ECO:0000313" key="1">
    <source>
        <dbReference type="EMBL" id="OZU90228.1"/>
    </source>
</evidence>
<dbReference type="InterPro" id="IPR019683">
    <property type="entry name" value="SirA"/>
</dbReference>
<dbReference type="Pfam" id="PF10747">
    <property type="entry name" value="SirA"/>
    <property type="match status" value="1"/>
</dbReference>
<sequence>MYEYSVYWIIEDVARHYFHKSDILYRFLKDYQDNRDRIDLAAQFAYITKNIPQKNLIPHMKQYYRDKGFIKINRSLIEIYKDGEYISLHMNEKHLKFRCKTLQVAEGILFPMLRQFQPILFITGNDIDKYGWISPVSKLSEYQREQVLYS</sequence>
<protein>
    <recommendedName>
        <fullName evidence="3">Sporulation inhibitor of replication protein SirA</fullName>
    </recommendedName>
</protein>
<name>A0A265NDW8_9BACI</name>
<dbReference type="EMBL" id="NPMS01000001">
    <property type="protein sequence ID" value="OZU90228.1"/>
    <property type="molecule type" value="Genomic_DNA"/>
</dbReference>
<organism evidence="1 2">
    <name type="scientific">Virgibacillus indicus</name>
    <dbReference type="NCBI Taxonomy" id="2024554"/>
    <lineage>
        <taxon>Bacteria</taxon>
        <taxon>Bacillati</taxon>
        <taxon>Bacillota</taxon>
        <taxon>Bacilli</taxon>
        <taxon>Bacillales</taxon>
        <taxon>Bacillaceae</taxon>
        <taxon>Virgibacillus</taxon>
    </lineage>
</organism>
<dbReference type="RefSeq" id="WP_094883825.1">
    <property type="nucleotide sequence ID" value="NZ_NPMS01000001.1"/>
</dbReference>
<dbReference type="Proteomes" id="UP000216498">
    <property type="component" value="Unassembled WGS sequence"/>
</dbReference>
<dbReference type="OrthoDB" id="2736584at2"/>
<evidence type="ECO:0000313" key="2">
    <source>
        <dbReference type="Proteomes" id="UP000216498"/>
    </source>
</evidence>
<proteinExistence type="predicted"/>
<keyword evidence="2" id="KW-1185">Reference proteome</keyword>